<sequence>MAYGYRMKLWTVPLVSPIVDEDIHAETEKSAKAEALRVLHEAGNMIEYWMRPLGEGFYMYGIGQVWLGIISLQEVI</sequence>
<proteinExistence type="predicted"/>
<accession>A0A0F9LNL7</accession>
<organism evidence="1">
    <name type="scientific">marine sediment metagenome</name>
    <dbReference type="NCBI Taxonomy" id="412755"/>
    <lineage>
        <taxon>unclassified sequences</taxon>
        <taxon>metagenomes</taxon>
        <taxon>ecological metagenomes</taxon>
    </lineage>
</organism>
<dbReference type="EMBL" id="LAZR01006068">
    <property type="protein sequence ID" value="KKM94978.1"/>
    <property type="molecule type" value="Genomic_DNA"/>
</dbReference>
<dbReference type="AlphaFoldDB" id="A0A0F9LNL7"/>
<comment type="caution">
    <text evidence="1">The sequence shown here is derived from an EMBL/GenBank/DDBJ whole genome shotgun (WGS) entry which is preliminary data.</text>
</comment>
<evidence type="ECO:0000313" key="1">
    <source>
        <dbReference type="EMBL" id="KKM94978.1"/>
    </source>
</evidence>
<gene>
    <name evidence="1" type="ORF">LCGC14_1192890</name>
</gene>
<name>A0A0F9LNL7_9ZZZZ</name>
<protein>
    <submittedName>
        <fullName evidence="1">Uncharacterized protein</fullName>
    </submittedName>
</protein>
<reference evidence="1" key="1">
    <citation type="journal article" date="2015" name="Nature">
        <title>Complex archaea that bridge the gap between prokaryotes and eukaryotes.</title>
        <authorList>
            <person name="Spang A."/>
            <person name="Saw J.H."/>
            <person name="Jorgensen S.L."/>
            <person name="Zaremba-Niedzwiedzka K."/>
            <person name="Martijn J."/>
            <person name="Lind A.E."/>
            <person name="van Eijk R."/>
            <person name="Schleper C."/>
            <person name="Guy L."/>
            <person name="Ettema T.J."/>
        </authorList>
    </citation>
    <scope>NUCLEOTIDE SEQUENCE</scope>
</reference>